<reference evidence="2 4" key="1">
    <citation type="submission" date="2018-05" db="EMBL/GenBank/DDBJ databases">
        <title>The complete genome of Lysobacter maris HZ9B, a marine bacterium antagonistic against terrestrial plant pathogens.</title>
        <authorList>
            <person name="Zhang X.-Q."/>
        </authorList>
    </citation>
    <scope>NUCLEOTIDE SEQUENCE [LARGE SCALE GENOMIC DNA]</scope>
    <source>
        <strain evidence="2 4">HZ9B</strain>
    </source>
</reference>
<dbReference type="OrthoDB" id="5957486at2"/>
<name>A0A2U9T683_9GAMM</name>
<gene>
    <name evidence="2" type="ORF">C9I47_2383</name>
    <name evidence="3" type="ORF">FKV24_000130</name>
</gene>
<proteinExistence type="predicted"/>
<evidence type="ECO:0000313" key="5">
    <source>
        <dbReference type="Proteomes" id="UP000320431"/>
    </source>
</evidence>
<keyword evidence="1" id="KW-0812">Transmembrane</keyword>
<feature type="transmembrane region" description="Helical" evidence="1">
    <location>
        <begin position="82"/>
        <end position="103"/>
    </location>
</feature>
<feature type="transmembrane region" description="Helical" evidence="1">
    <location>
        <begin position="31"/>
        <end position="50"/>
    </location>
</feature>
<dbReference type="Pfam" id="PF09842">
    <property type="entry name" value="DUF2069"/>
    <property type="match status" value="1"/>
</dbReference>
<dbReference type="Proteomes" id="UP000249447">
    <property type="component" value="Chromosome"/>
</dbReference>
<evidence type="ECO:0000256" key="1">
    <source>
        <dbReference type="SAM" id="Phobius"/>
    </source>
</evidence>
<dbReference type="EMBL" id="VICD02000002">
    <property type="protein sequence ID" value="KAB8198829.1"/>
    <property type="molecule type" value="Genomic_DNA"/>
</dbReference>
<dbReference type="Proteomes" id="UP000320431">
    <property type="component" value="Unassembled WGS sequence"/>
</dbReference>
<evidence type="ECO:0000313" key="2">
    <source>
        <dbReference type="EMBL" id="AWV08061.1"/>
    </source>
</evidence>
<reference evidence="3 5" key="2">
    <citation type="submission" date="2019-10" db="EMBL/GenBank/DDBJ databases">
        <title>Lysobacter alkalisoli sp. nov., isolated from saline-alkaline soil.</title>
        <authorList>
            <person name="Sun J.-Q."/>
        </authorList>
    </citation>
    <scope>NUCLEOTIDE SEQUENCE [LARGE SCALE GENOMIC DNA]</scope>
    <source>
        <strain evidence="3 5">KCTC 42381</strain>
    </source>
</reference>
<evidence type="ECO:0000313" key="4">
    <source>
        <dbReference type="Proteomes" id="UP000249447"/>
    </source>
</evidence>
<dbReference type="EMBL" id="CP029843">
    <property type="protein sequence ID" value="AWV08061.1"/>
    <property type="molecule type" value="Genomic_DNA"/>
</dbReference>
<dbReference type="AlphaFoldDB" id="A0A2U9T683"/>
<sequence length="111" mass="12128">MSRTPRRGLAALLLTLSLVYAGWFRDDAQLLAAMGFFALPPLLLAVGAWFGSRHAVFWSGVFGLGWFCHGVMMAWAHRDQAGWAWAVIVLSVAIIVTGSLPGLRARFGRGR</sequence>
<keyword evidence="1" id="KW-0472">Membrane</keyword>
<dbReference type="RefSeq" id="WP_111267118.1">
    <property type="nucleotide sequence ID" value="NZ_CP029843.1"/>
</dbReference>
<dbReference type="KEGG" id="lmb:C9I47_2383"/>
<feature type="transmembrane region" description="Helical" evidence="1">
    <location>
        <begin position="57"/>
        <end position="76"/>
    </location>
</feature>
<accession>A0A2U9T683</accession>
<evidence type="ECO:0000313" key="3">
    <source>
        <dbReference type="EMBL" id="KAB8198829.1"/>
    </source>
</evidence>
<keyword evidence="4" id="KW-1185">Reference proteome</keyword>
<keyword evidence="1" id="KW-1133">Transmembrane helix</keyword>
<organism evidence="2 4">
    <name type="scientific">Marilutibacter maris</name>
    <dbReference type="NCBI Taxonomy" id="1605891"/>
    <lineage>
        <taxon>Bacteria</taxon>
        <taxon>Pseudomonadati</taxon>
        <taxon>Pseudomonadota</taxon>
        <taxon>Gammaproteobacteria</taxon>
        <taxon>Lysobacterales</taxon>
        <taxon>Lysobacteraceae</taxon>
        <taxon>Marilutibacter</taxon>
    </lineage>
</organism>
<protein>
    <submittedName>
        <fullName evidence="3">DUF2069 domain-containing protein</fullName>
    </submittedName>
    <submittedName>
        <fullName evidence="2">Membrane protein</fullName>
    </submittedName>
</protein>
<dbReference type="InterPro" id="IPR018643">
    <property type="entry name" value="DUF2069_membrane"/>
</dbReference>